<evidence type="ECO:0000256" key="3">
    <source>
        <dbReference type="ARBA" id="ARBA00022989"/>
    </source>
</evidence>
<dbReference type="AlphaFoldDB" id="A0A2M9YMX9"/>
<protein>
    <recommendedName>
        <fullName evidence="5">Probable membrane transporter protein</fullName>
    </recommendedName>
</protein>
<accession>A0A2M9YMX9</accession>
<feature type="transmembrane region" description="Helical" evidence="5">
    <location>
        <begin position="118"/>
        <end position="134"/>
    </location>
</feature>
<dbReference type="PANTHER" id="PTHR43701:SF2">
    <property type="entry name" value="MEMBRANE TRANSPORTER PROTEIN YJNA-RELATED"/>
    <property type="match status" value="1"/>
</dbReference>
<dbReference type="Proteomes" id="UP000232188">
    <property type="component" value="Unassembled WGS sequence"/>
</dbReference>
<comment type="caution">
    <text evidence="6">The sequence shown here is derived from an EMBL/GenBank/DDBJ whole genome shotgun (WGS) entry which is preliminary data.</text>
</comment>
<evidence type="ECO:0000313" key="8">
    <source>
        <dbReference type="Proteomes" id="UP000232149"/>
    </source>
</evidence>
<keyword evidence="2 5" id="KW-0812">Transmembrane</keyword>
<evidence type="ECO:0000256" key="5">
    <source>
        <dbReference type="RuleBase" id="RU363041"/>
    </source>
</evidence>
<feature type="transmembrane region" description="Helical" evidence="5">
    <location>
        <begin position="141"/>
        <end position="159"/>
    </location>
</feature>
<evidence type="ECO:0000256" key="2">
    <source>
        <dbReference type="ARBA" id="ARBA00022692"/>
    </source>
</evidence>
<gene>
    <name evidence="7" type="ORF">CH376_11780</name>
    <name evidence="6" type="ORF">CH380_13500</name>
</gene>
<keyword evidence="5" id="KW-1003">Cell membrane</keyword>
<dbReference type="EMBL" id="NPDU01000026">
    <property type="protein sequence ID" value="PJZ61791.1"/>
    <property type="molecule type" value="Genomic_DNA"/>
</dbReference>
<comment type="similarity">
    <text evidence="5">Belongs to the 4-toluene sulfonate uptake permease (TSUP) (TC 2.A.102) family.</text>
</comment>
<evidence type="ECO:0000256" key="1">
    <source>
        <dbReference type="ARBA" id="ARBA00004141"/>
    </source>
</evidence>
<dbReference type="PANTHER" id="PTHR43701">
    <property type="entry name" value="MEMBRANE TRANSPORTER PROTEIN MJ0441-RELATED"/>
    <property type="match status" value="1"/>
</dbReference>
<keyword evidence="4 5" id="KW-0472">Membrane</keyword>
<reference evidence="8 9" key="1">
    <citation type="submission" date="2017-07" db="EMBL/GenBank/DDBJ databases">
        <title>Leptospira spp. isolated from tropical soils.</title>
        <authorList>
            <person name="Thibeaux R."/>
            <person name="Iraola G."/>
            <person name="Ferres I."/>
            <person name="Bierque E."/>
            <person name="Girault D."/>
            <person name="Soupe-Gilbert M.-E."/>
            <person name="Picardeau M."/>
            <person name="Goarant C."/>
        </authorList>
    </citation>
    <scope>NUCLEOTIDE SEQUENCE [LARGE SCALE GENOMIC DNA]</scope>
    <source>
        <strain evidence="6 9">FH2-B-C1</strain>
        <strain evidence="7 8">FH2-B-D1</strain>
    </source>
</reference>
<dbReference type="InterPro" id="IPR002781">
    <property type="entry name" value="TM_pro_TauE-like"/>
</dbReference>
<feature type="transmembrane region" description="Helical" evidence="5">
    <location>
        <begin position="90"/>
        <end position="106"/>
    </location>
</feature>
<proteinExistence type="inferred from homology"/>
<feature type="transmembrane region" description="Helical" evidence="5">
    <location>
        <begin position="45"/>
        <end position="78"/>
    </location>
</feature>
<evidence type="ECO:0000313" key="7">
    <source>
        <dbReference type="EMBL" id="PJZ61791.1"/>
    </source>
</evidence>
<keyword evidence="8" id="KW-1185">Reference proteome</keyword>
<feature type="transmembrane region" description="Helical" evidence="5">
    <location>
        <begin position="12"/>
        <end position="30"/>
    </location>
</feature>
<dbReference type="Pfam" id="PF01925">
    <property type="entry name" value="TauE"/>
    <property type="match status" value="1"/>
</dbReference>
<name>A0A2M9YMX9_9LEPT</name>
<dbReference type="InterPro" id="IPR051598">
    <property type="entry name" value="TSUP/Inactive_protease-like"/>
</dbReference>
<comment type="subcellular location">
    <subcellularLocation>
        <location evidence="5">Cell membrane</location>
        <topology evidence="5">Multi-pass membrane protein</topology>
    </subcellularLocation>
    <subcellularLocation>
        <location evidence="1">Membrane</location>
        <topology evidence="1">Multi-pass membrane protein</topology>
    </subcellularLocation>
</comment>
<evidence type="ECO:0000313" key="6">
    <source>
        <dbReference type="EMBL" id="PJZ52820.1"/>
    </source>
</evidence>
<dbReference type="GO" id="GO:0005886">
    <property type="term" value="C:plasma membrane"/>
    <property type="evidence" value="ECO:0007669"/>
    <property type="project" value="UniProtKB-SubCell"/>
</dbReference>
<sequence>MRSNLLRVFFSIFRSGLQFKLAIFRIYYFISSDPYSKFGGNSMNIILILVIGFTAGVLGGLVGIGGGIVIVPALIFFAGFSQKTAQGTTLTAMIPPIGIAAAYVYYKAGDVDFKSAGLLAVGFAAGGYFGASFAESIDSGLLGKTFGVILILIGVYVFYEHSK</sequence>
<dbReference type="Proteomes" id="UP000232149">
    <property type="component" value="Unassembled WGS sequence"/>
</dbReference>
<organism evidence="6 9">
    <name type="scientific">Leptospira adleri</name>
    <dbReference type="NCBI Taxonomy" id="2023186"/>
    <lineage>
        <taxon>Bacteria</taxon>
        <taxon>Pseudomonadati</taxon>
        <taxon>Spirochaetota</taxon>
        <taxon>Spirochaetia</taxon>
        <taxon>Leptospirales</taxon>
        <taxon>Leptospiraceae</taxon>
        <taxon>Leptospira</taxon>
    </lineage>
</organism>
<evidence type="ECO:0000313" key="9">
    <source>
        <dbReference type="Proteomes" id="UP000232188"/>
    </source>
</evidence>
<evidence type="ECO:0000256" key="4">
    <source>
        <dbReference type="ARBA" id="ARBA00023136"/>
    </source>
</evidence>
<keyword evidence="3 5" id="KW-1133">Transmembrane helix</keyword>
<dbReference type="EMBL" id="NPDV01000011">
    <property type="protein sequence ID" value="PJZ52820.1"/>
    <property type="molecule type" value="Genomic_DNA"/>
</dbReference>